<accession>A0A9D9H2Q0</accession>
<dbReference type="EMBL" id="JADIMZ010000102">
    <property type="protein sequence ID" value="MBO8433012.1"/>
    <property type="molecule type" value="Genomic_DNA"/>
</dbReference>
<proteinExistence type="predicted"/>
<evidence type="ECO:0000313" key="2">
    <source>
        <dbReference type="Proteomes" id="UP000823612"/>
    </source>
</evidence>
<reference evidence="1" key="2">
    <citation type="journal article" date="2021" name="PeerJ">
        <title>Extensive microbial diversity within the chicken gut microbiome revealed by metagenomics and culture.</title>
        <authorList>
            <person name="Gilroy R."/>
            <person name="Ravi A."/>
            <person name="Getino M."/>
            <person name="Pursley I."/>
            <person name="Horton D.L."/>
            <person name="Alikhan N.F."/>
            <person name="Baker D."/>
            <person name="Gharbi K."/>
            <person name="Hall N."/>
            <person name="Watson M."/>
            <person name="Adriaenssens E.M."/>
            <person name="Foster-Nyarko E."/>
            <person name="Jarju S."/>
            <person name="Secka A."/>
            <person name="Antonio M."/>
            <person name="Oren A."/>
            <person name="Chaudhuri R.R."/>
            <person name="La Ragione R."/>
            <person name="Hildebrand F."/>
            <person name="Pallen M.J."/>
        </authorList>
    </citation>
    <scope>NUCLEOTIDE SEQUENCE</scope>
    <source>
        <strain evidence="1">2889</strain>
    </source>
</reference>
<sequence length="1148" mass="129536">MGADTNNNRMFRLHDGATAAPGWIESKVISPKDVQGIKDPDGAKASKEITSIPSPFARFNIVKTAFEQVTIAARSDINNLDGRTIYHKLVSDALDIGQIFFEYDKFKSNIEIIKWDKSQLDNLNQSAGQTCLADSLRMFLKQDAAAFNFENLDGIYMLNYIGADRPYPLNIIGGTSPCSLFMATANDWSGISKHIAFGDDYAFDSDYKPLYERDFNYFRFLWALSLFIPDFSTAFKGVYDYLRISYQKLDNQQKKALDEVTGETYKDYAPLNFGANNNSEVEILRHPIFCKKQGAVLSDFEIVSTCYKEGRTPLVLPLPGGNRYNRLRYVTSDWTGKENVPIKDPAALEDRYLPQDGSKYPYLTIGDFLEDTIVEMVLPINSEGFFDPCDPEMKEEDRKYLLPLTDRFFEFFTPDELRRNDQLGGRSMLSIVRIAGGGVSVTLLIPVKGNGRDNCIEYTKEYHPGSKIMNGKGGLISKTFGLGIMPLYAFDAQIEPYYTVSLFDKGNYDLRLRFFKNNGEEVSCERIVRREKDLQIDNCSMETDIVSGVFDWISLDFQQGMKAALIPLFKKGHGSDAYTFAVDFGTTNTHVEYSVNGQPSKSFDEVPGKDVQMTRLNKGIFEEDKDIEGAFVDNYLPDEIGEGKTYSFPLRTVLQYRSKMNFNQPAHAFADSNVAFIYEKKMIPQGSRVETELKWNVSEDASTKTRMFLENLFLMMRQKVVLNQGDLEKTKVVWFYPVSMTPHLKGNLEKMWSELYEKYISGQTSNVIAVSESQAPYIFYTKKKGAATNVLTIDIGGGSTDIFIAENAMPRCIASFRYAANDIFGDGYNNTVANNGFVQSYCQVMENKMDDNKINTDILRSIMGNGNGNSKDVVSYFFSVSQNPEYANIPGLNFLELLERDANLKYVFILFYGSLLYYVANLMKANGLEKPLTIAFSGNGSKTISVLGSMDNLKDYIRLIFEKVYDQPYKSNNPLQLILEGQPKKATCKGGIIGALNPPLMAQKEINQLKKSLVGIDEETMVSGNMKFQCEGGGIVDGEGIWLSNDDLVSKIESSAIKCIDFIFELDNAEGGDFFNNCMGAKKGIASRIKDIAKEYLDQYVRQGLFQHQAEMKNTQQQEKNLDETFFFLPFKGMLNHVATAVYAEFHE</sequence>
<gene>
    <name evidence="1" type="ORF">IAB08_06945</name>
</gene>
<reference evidence="1" key="1">
    <citation type="submission" date="2020-10" db="EMBL/GenBank/DDBJ databases">
        <authorList>
            <person name="Gilroy R."/>
        </authorList>
    </citation>
    <scope>NUCLEOTIDE SEQUENCE</scope>
    <source>
        <strain evidence="1">2889</strain>
    </source>
</reference>
<organism evidence="1 2">
    <name type="scientific">Candidatus Pullibacteroides excrementavium</name>
    <dbReference type="NCBI Taxonomy" id="2840905"/>
    <lineage>
        <taxon>Bacteria</taxon>
        <taxon>Pseudomonadati</taxon>
        <taxon>Bacteroidota</taxon>
        <taxon>Bacteroidia</taxon>
        <taxon>Bacteroidales</taxon>
        <taxon>Candidatus Pullibacteroides</taxon>
    </lineage>
</organism>
<protein>
    <submittedName>
        <fullName evidence="1">Uncharacterized protein</fullName>
    </submittedName>
</protein>
<evidence type="ECO:0000313" key="1">
    <source>
        <dbReference type="EMBL" id="MBO8433012.1"/>
    </source>
</evidence>
<dbReference type="Proteomes" id="UP000823612">
    <property type="component" value="Unassembled WGS sequence"/>
</dbReference>
<dbReference type="AlphaFoldDB" id="A0A9D9H2Q0"/>
<name>A0A9D9H2Q0_9BACT</name>
<comment type="caution">
    <text evidence="1">The sequence shown here is derived from an EMBL/GenBank/DDBJ whole genome shotgun (WGS) entry which is preliminary data.</text>
</comment>